<sequence>MAAETVRQLDERPAPSSATPAIELQFNLDGSAASTRIPLDELLRKAAASSDPDNNYIALVAVVACSVGKESPSLSAEDLALAGFFDGDKSRAEQLQLEMKQAKQSLLGYCNQSQIADPTAFLKQHVKLKGNLAAWVRDRPKERYIDYYRSAIRQVLANPPKYSAAFDAWLDRVAESRLPQLQGLTSAQLALVRNELYQRLTGFPNEPQSLRTLRRCAVEYVCPSTMVLSDAEREQALARVAQLERLMREQRWAELLGPGGG</sequence>
<evidence type="ECO:0000256" key="1">
    <source>
        <dbReference type="SAM" id="Coils"/>
    </source>
</evidence>
<dbReference type="EMBL" id="JAEDAK010000020">
    <property type="protein sequence ID" value="MBH9579277.1"/>
    <property type="molecule type" value="Genomic_DNA"/>
</dbReference>
<gene>
    <name evidence="2" type="ORF">I7X39_20470</name>
</gene>
<feature type="coiled-coil region" evidence="1">
    <location>
        <begin position="85"/>
        <end position="112"/>
    </location>
</feature>
<dbReference type="AlphaFoldDB" id="A0A931JA97"/>
<dbReference type="Proteomes" id="UP000613266">
    <property type="component" value="Unassembled WGS sequence"/>
</dbReference>
<keyword evidence="1" id="KW-0175">Coiled coil</keyword>
<name>A0A931JA97_9BURK</name>
<accession>A0A931JA97</accession>
<organism evidence="2 3">
    <name type="scientific">Inhella proteolytica</name>
    <dbReference type="NCBI Taxonomy" id="2795029"/>
    <lineage>
        <taxon>Bacteria</taxon>
        <taxon>Pseudomonadati</taxon>
        <taxon>Pseudomonadota</taxon>
        <taxon>Betaproteobacteria</taxon>
        <taxon>Burkholderiales</taxon>
        <taxon>Sphaerotilaceae</taxon>
        <taxon>Inhella</taxon>
    </lineage>
</organism>
<comment type="caution">
    <text evidence="2">The sequence shown here is derived from an EMBL/GenBank/DDBJ whole genome shotgun (WGS) entry which is preliminary data.</text>
</comment>
<evidence type="ECO:0000313" key="3">
    <source>
        <dbReference type="Proteomes" id="UP000613266"/>
    </source>
</evidence>
<keyword evidence="3" id="KW-1185">Reference proteome</keyword>
<evidence type="ECO:0000313" key="2">
    <source>
        <dbReference type="EMBL" id="MBH9579277.1"/>
    </source>
</evidence>
<reference evidence="2" key="1">
    <citation type="submission" date="2020-12" db="EMBL/GenBank/DDBJ databases">
        <title>The genome sequence of Inhella sp. 1Y17.</title>
        <authorList>
            <person name="Liu Y."/>
        </authorList>
    </citation>
    <scope>NUCLEOTIDE SEQUENCE</scope>
    <source>
        <strain evidence="2">1Y17</strain>
    </source>
</reference>
<protein>
    <submittedName>
        <fullName evidence="2">Uncharacterized protein</fullName>
    </submittedName>
</protein>
<dbReference type="RefSeq" id="WP_198113069.1">
    <property type="nucleotide sequence ID" value="NZ_JAEDAK010000020.1"/>
</dbReference>
<proteinExistence type="predicted"/>